<dbReference type="GO" id="GO:0008270">
    <property type="term" value="F:zinc ion binding"/>
    <property type="evidence" value="ECO:0007669"/>
    <property type="project" value="TreeGrafter"/>
</dbReference>
<gene>
    <name evidence="13" type="ORF">Z517_06526</name>
</gene>
<dbReference type="GeneID" id="25306016"/>
<evidence type="ECO:0000256" key="1">
    <source>
        <dbReference type="ARBA" id="ARBA00001947"/>
    </source>
</evidence>
<evidence type="ECO:0000256" key="6">
    <source>
        <dbReference type="ARBA" id="ARBA00022801"/>
    </source>
</evidence>
<dbReference type="InterPro" id="IPR032466">
    <property type="entry name" value="Metal_Hydrolase"/>
</dbReference>
<dbReference type="SUPFAM" id="SSF51338">
    <property type="entry name" value="Composite domain of metallo-dependent hydrolases"/>
    <property type="match status" value="1"/>
</dbReference>
<comment type="catalytic activity">
    <reaction evidence="8">
        <text>guanine + H2O + H(+) = xanthine + NH4(+)</text>
        <dbReference type="Rhea" id="RHEA:14665"/>
        <dbReference type="ChEBI" id="CHEBI:15377"/>
        <dbReference type="ChEBI" id="CHEBI:15378"/>
        <dbReference type="ChEBI" id="CHEBI:16235"/>
        <dbReference type="ChEBI" id="CHEBI:17712"/>
        <dbReference type="ChEBI" id="CHEBI:28938"/>
        <dbReference type="EC" id="3.5.4.3"/>
    </reaction>
</comment>
<evidence type="ECO:0000256" key="4">
    <source>
        <dbReference type="ARBA" id="ARBA00012781"/>
    </source>
</evidence>
<sequence>MEGPFAYYGTLIHSRTTSDIEILTDTLIIVDDTGKISHIYPQFEPENGRSLEDSIGSLLNRPDAQLPVVRLESPSQFLVPSFIDTHVHAPQFSMRGLGQGLHILEWLDQITFPHEAKFCDTDYARQVYSRCVEMGLRQGVTTACYFGSLHTPATKILVDVCLEKGQRAFVGKTCMDNPDTNPAYYREDTADAVAGTQEVIRHCRAVDEKGDMVRPILTPRFAISCTSESLTELGKLAKEHEHTYGVGQGVPNQTHFCEAQQEIDATLNQYKGFTCEADLYAHYGLFDHNSVLAHCTLLSEADQAKIKQQGCGIAHCPASNTTVGGGFMAALIRKLLSDGVTKIGLGTDSGGGFSCSIMDAMRLAVIVGNAREMISGGKEERLKLDEIFYMATLGGARVLRMEDRVGSFEVGKQFDALLVDMSDPPPHHGESGFPGGIQTMMDGESRTAQGIRQVWEKWVMTGDDRNLTKVWVGGRTKKDITHGKS</sequence>
<comment type="pathway">
    <text evidence="2">Purine metabolism; guanine degradation; xanthine from guanine: step 1/1.</text>
</comment>
<dbReference type="EC" id="3.5.4.3" evidence="4"/>
<dbReference type="AlphaFoldDB" id="A0A0D2DQ62"/>
<dbReference type="InterPro" id="IPR006680">
    <property type="entry name" value="Amidohydro-rel"/>
</dbReference>
<dbReference type="OrthoDB" id="194468at2759"/>
<evidence type="ECO:0000256" key="8">
    <source>
        <dbReference type="ARBA" id="ARBA00051148"/>
    </source>
</evidence>
<comment type="similarity">
    <text evidence="3">Belongs to the metallo-dependent hydrolases superfamily. ATZ/TRZ family.</text>
</comment>
<keyword evidence="14" id="KW-1185">Reference proteome</keyword>
<evidence type="ECO:0000256" key="9">
    <source>
        <dbReference type="ARBA" id="ARBA00056079"/>
    </source>
</evidence>
<evidence type="ECO:0000256" key="2">
    <source>
        <dbReference type="ARBA" id="ARBA00004984"/>
    </source>
</evidence>
<evidence type="ECO:0000259" key="12">
    <source>
        <dbReference type="Pfam" id="PF01979"/>
    </source>
</evidence>
<dbReference type="InterPro" id="IPR011059">
    <property type="entry name" value="Metal-dep_hydrolase_composite"/>
</dbReference>
<evidence type="ECO:0000313" key="13">
    <source>
        <dbReference type="EMBL" id="KIW79911.1"/>
    </source>
</evidence>
<evidence type="ECO:0000313" key="14">
    <source>
        <dbReference type="Proteomes" id="UP000053029"/>
    </source>
</evidence>
<comment type="cofactor">
    <cofactor evidence="1">
        <name>Zn(2+)</name>
        <dbReference type="ChEBI" id="CHEBI:29105"/>
    </cofactor>
</comment>
<dbReference type="HOGENOM" id="CLU_012358_0_1_1"/>
<dbReference type="SUPFAM" id="SSF51556">
    <property type="entry name" value="Metallo-dependent hydrolases"/>
    <property type="match status" value="1"/>
</dbReference>
<keyword evidence="6" id="KW-0378">Hydrolase</keyword>
<keyword evidence="7" id="KW-0862">Zinc</keyword>
<evidence type="ECO:0000256" key="3">
    <source>
        <dbReference type="ARBA" id="ARBA00006745"/>
    </source>
</evidence>
<dbReference type="InterPro" id="IPR051607">
    <property type="entry name" value="Metallo-dep_hydrolases"/>
</dbReference>
<dbReference type="GO" id="GO:0046098">
    <property type="term" value="P:guanine metabolic process"/>
    <property type="evidence" value="ECO:0007669"/>
    <property type="project" value="TreeGrafter"/>
</dbReference>
<accession>A0A0D2DQ62</accession>
<evidence type="ECO:0000256" key="5">
    <source>
        <dbReference type="ARBA" id="ARBA00022723"/>
    </source>
</evidence>
<organism evidence="13 14">
    <name type="scientific">Fonsecaea pedrosoi CBS 271.37</name>
    <dbReference type="NCBI Taxonomy" id="1442368"/>
    <lineage>
        <taxon>Eukaryota</taxon>
        <taxon>Fungi</taxon>
        <taxon>Dikarya</taxon>
        <taxon>Ascomycota</taxon>
        <taxon>Pezizomycotina</taxon>
        <taxon>Eurotiomycetes</taxon>
        <taxon>Chaetothyriomycetidae</taxon>
        <taxon>Chaetothyriales</taxon>
        <taxon>Herpotrichiellaceae</taxon>
        <taxon>Fonsecaea</taxon>
    </lineage>
</organism>
<comment type="function">
    <text evidence="9">Catalyzes the hydrolytic deamination of guanine, producing xanthine and ammonia.</text>
</comment>
<proteinExistence type="inferred from homology"/>
<evidence type="ECO:0000256" key="10">
    <source>
        <dbReference type="ARBA" id="ARBA00069860"/>
    </source>
</evidence>
<name>A0A0D2DQ62_9EURO</name>
<dbReference type="PANTHER" id="PTHR11271:SF49">
    <property type="entry name" value="GUANINE DEAMINASE"/>
    <property type="match status" value="1"/>
</dbReference>
<dbReference type="Pfam" id="PF01979">
    <property type="entry name" value="Amidohydro_1"/>
    <property type="match status" value="1"/>
</dbReference>
<dbReference type="STRING" id="1442368.A0A0D2DQ62"/>
<dbReference type="PANTHER" id="PTHR11271">
    <property type="entry name" value="GUANINE DEAMINASE"/>
    <property type="match status" value="1"/>
</dbReference>
<evidence type="ECO:0000256" key="11">
    <source>
        <dbReference type="ARBA" id="ARBA00083147"/>
    </source>
</evidence>
<evidence type="ECO:0000256" key="7">
    <source>
        <dbReference type="ARBA" id="ARBA00022833"/>
    </source>
</evidence>
<dbReference type="Gene3D" id="2.30.40.10">
    <property type="entry name" value="Urease, subunit C, domain 1"/>
    <property type="match status" value="1"/>
</dbReference>
<dbReference type="EMBL" id="KN846972">
    <property type="protein sequence ID" value="KIW79911.1"/>
    <property type="molecule type" value="Genomic_DNA"/>
</dbReference>
<reference evidence="13 14" key="1">
    <citation type="submission" date="2015-01" db="EMBL/GenBank/DDBJ databases">
        <title>The Genome Sequence of Fonsecaea pedrosoi CBS 271.37.</title>
        <authorList>
            <consortium name="The Broad Institute Genomics Platform"/>
            <person name="Cuomo C."/>
            <person name="de Hoog S."/>
            <person name="Gorbushina A."/>
            <person name="Stielow B."/>
            <person name="Teixiera M."/>
            <person name="Abouelleil A."/>
            <person name="Chapman S.B."/>
            <person name="Priest M."/>
            <person name="Young S.K."/>
            <person name="Wortman J."/>
            <person name="Nusbaum C."/>
            <person name="Birren B."/>
        </authorList>
    </citation>
    <scope>NUCLEOTIDE SEQUENCE [LARGE SCALE GENOMIC DNA]</scope>
    <source>
        <strain evidence="13 14">CBS 271.37</strain>
    </source>
</reference>
<dbReference type="FunFam" id="3.20.20.140:FF:000022">
    <property type="entry name" value="Guanine deaminase"/>
    <property type="match status" value="1"/>
</dbReference>
<dbReference type="VEuPathDB" id="FungiDB:Z517_06526"/>
<dbReference type="GO" id="GO:0008892">
    <property type="term" value="F:guanine deaminase activity"/>
    <property type="evidence" value="ECO:0007669"/>
    <property type="project" value="UniProtKB-EC"/>
</dbReference>
<protein>
    <recommendedName>
        <fullName evidence="10">Probable guanine deaminase</fullName>
        <ecNumber evidence="4">3.5.4.3</ecNumber>
    </recommendedName>
    <alternativeName>
        <fullName evidence="11">Guanine aminohydrolase</fullName>
    </alternativeName>
</protein>
<feature type="domain" description="Amidohydrolase-related" evidence="12">
    <location>
        <begin position="77"/>
        <end position="476"/>
    </location>
</feature>
<dbReference type="RefSeq" id="XP_013283719.1">
    <property type="nucleotide sequence ID" value="XM_013428265.1"/>
</dbReference>
<dbReference type="Gene3D" id="3.20.20.140">
    <property type="entry name" value="Metal-dependent hydrolases"/>
    <property type="match status" value="1"/>
</dbReference>
<keyword evidence="5" id="KW-0479">Metal-binding</keyword>
<dbReference type="GO" id="GO:0005829">
    <property type="term" value="C:cytosol"/>
    <property type="evidence" value="ECO:0007669"/>
    <property type="project" value="TreeGrafter"/>
</dbReference>
<dbReference type="Proteomes" id="UP000053029">
    <property type="component" value="Unassembled WGS sequence"/>
</dbReference>